<protein>
    <submittedName>
        <fullName evidence="5">DeoR/GlpR transcriptional regulator</fullName>
    </submittedName>
</protein>
<evidence type="ECO:0000256" key="3">
    <source>
        <dbReference type="ARBA" id="ARBA00023163"/>
    </source>
</evidence>
<reference evidence="5 6" key="1">
    <citation type="submission" date="2020-04" db="EMBL/GenBank/DDBJ databases">
        <title>Antimicrobial susceptibility and clonality of vaginal-derived multi-drug resistant Mobiluncus isolates in China.</title>
        <authorList>
            <person name="Zhang X."/>
        </authorList>
    </citation>
    <scope>NUCLEOTIDE SEQUENCE [LARGE SCALE GENOMIC DNA]</scope>
    <source>
        <strain evidence="5 6">12</strain>
    </source>
</reference>
<feature type="domain" description="HTH deoR-type" evidence="4">
    <location>
        <begin position="71"/>
        <end position="126"/>
    </location>
</feature>
<gene>
    <name evidence="5" type="ORF">HHJ77_09015</name>
</gene>
<organism evidence="5 6">
    <name type="scientific">Mobiluncus mulieris</name>
    <dbReference type="NCBI Taxonomy" id="2052"/>
    <lineage>
        <taxon>Bacteria</taxon>
        <taxon>Bacillati</taxon>
        <taxon>Actinomycetota</taxon>
        <taxon>Actinomycetes</taxon>
        <taxon>Actinomycetales</taxon>
        <taxon>Actinomycetaceae</taxon>
        <taxon>Mobiluncus</taxon>
    </lineage>
</organism>
<dbReference type="AlphaFoldDB" id="A0A7Y0UUL2"/>
<dbReference type="PROSITE" id="PS00894">
    <property type="entry name" value="HTH_DEOR_1"/>
    <property type="match status" value="1"/>
</dbReference>
<dbReference type="Gene3D" id="3.40.50.1360">
    <property type="match status" value="1"/>
</dbReference>
<dbReference type="SUPFAM" id="SSF46785">
    <property type="entry name" value="Winged helix' DNA-binding domain"/>
    <property type="match status" value="1"/>
</dbReference>
<dbReference type="Gene3D" id="1.10.10.10">
    <property type="entry name" value="Winged helix-like DNA-binding domain superfamily/Winged helix DNA-binding domain"/>
    <property type="match status" value="1"/>
</dbReference>
<keyword evidence="3" id="KW-0804">Transcription</keyword>
<dbReference type="InterPro" id="IPR050313">
    <property type="entry name" value="Carb_Metab_HTH_regulators"/>
</dbReference>
<dbReference type="Proteomes" id="UP000575397">
    <property type="component" value="Unassembled WGS sequence"/>
</dbReference>
<dbReference type="InterPro" id="IPR001034">
    <property type="entry name" value="DeoR_HTH"/>
</dbReference>
<proteinExistence type="predicted"/>
<accession>A0A7Y0UUL2</accession>
<dbReference type="GO" id="GO:0003700">
    <property type="term" value="F:DNA-binding transcription factor activity"/>
    <property type="evidence" value="ECO:0007669"/>
    <property type="project" value="InterPro"/>
</dbReference>
<dbReference type="SUPFAM" id="SSF100950">
    <property type="entry name" value="NagB/RpiA/CoA transferase-like"/>
    <property type="match status" value="1"/>
</dbReference>
<dbReference type="PROSITE" id="PS51000">
    <property type="entry name" value="HTH_DEOR_2"/>
    <property type="match status" value="1"/>
</dbReference>
<evidence type="ECO:0000313" key="5">
    <source>
        <dbReference type="EMBL" id="NMX04054.1"/>
    </source>
</evidence>
<dbReference type="PRINTS" id="PR00037">
    <property type="entry name" value="HTHLACR"/>
</dbReference>
<evidence type="ECO:0000256" key="2">
    <source>
        <dbReference type="ARBA" id="ARBA00023125"/>
    </source>
</evidence>
<keyword evidence="2" id="KW-0238">DNA-binding</keyword>
<evidence type="ECO:0000313" key="6">
    <source>
        <dbReference type="Proteomes" id="UP000575397"/>
    </source>
</evidence>
<dbReference type="InterPro" id="IPR014036">
    <property type="entry name" value="DeoR-like_C"/>
</dbReference>
<dbReference type="EMBL" id="JABCUS010000020">
    <property type="protein sequence ID" value="NMX04054.1"/>
    <property type="molecule type" value="Genomic_DNA"/>
</dbReference>
<comment type="caution">
    <text evidence="5">The sequence shown here is derived from an EMBL/GenBank/DDBJ whole genome shotgun (WGS) entry which is preliminary data.</text>
</comment>
<dbReference type="InterPro" id="IPR037171">
    <property type="entry name" value="NagB/RpiA_transferase-like"/>
</dbReference>
<dbReference type="InterPro" id="IPR036388">
    <property type="entry name" value="WH-like_DNA-bd_sf"/>
</dbReference>
<evidence type="ECO:0000259" key="4">
    <source>
        <dbReference type="PROSITE" id="PS51000"/>
    </source>
</evidence>
<dbReference type="Pfam" id="PF08220">
    <property type="entry name" value="HTH_DeoR"/>
    <property type="match status" value="1"/>
</dbReference>
<dbReference type="GO" id="GO:0003677">
    <property type="term" value="F:DNA binding"/>
    <property type="evidence" value="ECO:0007669"/>
    <property type="project" value="UniProtKB-KW"/>
</dbReference>
<dbReference type="Pfam" id="PF00455">
    <property type="entry name" value="DeoRC"/>
    <property type="match status" value="1"/>
</dbReference>
<dbReference type="PANTHER" id="PTHR30363:SF44">
    <property type="entry name" value="AGA OPERON TRANSCRIPTIONAL REPRESSOR-RELATED"/>
    <property type="match status" value="1"/>
</dbReference>
<dbReference type="InterPro" id="IPR036390">
    <property type="entry name" value="WH_DNA-bd_sf"/>
</dbReference>
<dbReference type="SMART" id="SM01134">
    <property type="entry name" value="DeoRC"/>
    <property type="match status" value="1"/>
</dbReference>
<keyword evidence="1" id="KW-0805">Transcription regulation</keyword>
<dbReference type="InterPro" id="IPR018356">
    <property type="entry name" value="Tscrpt_reg_HTH_DeoR_CS"/>
</dbReference>
<dbReference type="PANTHER" id="PTHR30363">
    <property type="entry name" value="HTH-TYPE TRANSCRIPTIONAL REGULATOR SRLR-RELATED"/>
    <property type="match status" value="1"/>
</dbReference>
<dbReference type="SMART" id="SM00420">
    <property type="entry name" value="HTH_DEOR"/>
    <property type="match status" value="1"/>
</dbReference>
<name>A0A7Y0UUL2_9ACTO</name>
<sequence>MSFLVKFRVRLRNKITTKQLDLCAKMIGINSYAHFKAWARGIFGLKLEKTVKYLASAEVKVAAKRRAMTSQSARLTKILDTVLEQGSAKVEQLEAALGVSAATIRRDLDRLANQQLVTRVRGGAVANPLSGDLPLRYRQANHGRVKQRLARAAAKLVQPGDIIGVNGGTTSTEVAREIALRVSTDSAFEHESLTLVTNAVNIANELVVRPQIKVIVVGGVVRPNSYEIVGNLSGVVLENLAMNRVFLGVVSIDSARGLFNDDLLEAEINADFLAATARVTVVADSSKFTAVGVARISDFSLVDEIITDSVSAEDRAALAQHGVEVIEV</sequence>
<evidence type="ECO:0000256" key="1">
    <source>
        <dbReference type="ARBA" id="ARBA00023015"/>
    </source>
</evidence>